<reference evidence="2 3" key="1">
    <citation type="journal article" date="2016" name="Mol. Biol. Evol.">
        <title>Comparative Genomics of Early-Diverging Mushroom-Forming Fungi Provides Insights into the Origins of Lignocellulose Decay Capabilities.</title>
        <authorList>
            <person name="Nagy L.G."/>
            <person name="Riley R."/>
            <person name="Tritt A."/>
            <person name="Adam C."/>
            <person name="Daum C."/>
            <person name="Floudas D."/>
            <person name="Sun H."/>
            <person name="Yadav J.S."/>
            <person name="Pangilinan J."/>
            <person name="Larsson K.H."/>
            <person name="Matsuura K."/>
            <person name="Barry K."/>
            <person name="Labutti K."/>
            <person name="Kuo R."/>
            <person name="Ohm R.A."/>
            <person name="Bhattacharya S.S."/>
            <person name="Shirouzu T."/>
            <person name="Yoshinaga Y."/>
            <person name="Martin F.M."/>
            <person name="Grigoriev I.V."/>
            <person name="Hibbett D.S."/>
        </authorList>
    </citation>
    <scope>NUCLEOTIDE SEQUENCE [LARGE SCALE GENOMIC DNA]</scope>
    <source>
        <strain evidence="2 3">CBS 109695</strain>
    </source>
</reference>
<dbReference type="EMBL" id="KV417626">
    <property type="protein sequence ID" value="KZP13874.1"/>
    <property type="molecule type" value="Genomic_DNA"/>
</dbReference>
<name>A0A166CPK8_9AGAM</name>
<dbReference type="Proteomes" id="UP000076532">
    <property type="component" value="Unassembled WGS sequence"/>
</dbReference>
<gene>
    <name evidence="2" type="ORF">FIBSPDRAFT_981754</name>
</gene>
<evidence type="ECO:0000256" key="1">
    <source>
        <dbReference type="SAM" id="MobiDB-lite"/>
    </source>
</evidence>
<protein>
    <submittedName>
        <fullName evidence="2">Uncharacterized protein</fullName>
    </submittedName>
</protein>
<feature type="compositionally biased region" description="Basic and acidic residues" evidence="1">
    <location>
        <begin position="154"/>
        <end position="171"/>
    </location>
</feature>
<organism evidence="2 3">
    <name type="scientific">Athelia psychrophila</name>
    <dbReference type="NCBI Taxonomy" id="1759441"/>
    <lineage>
        <taxon>Eukaryota</taxon>
        <taxon>Fungi</taxon>
        <taxon>Dikarya</taxon>
        <taxon>Basidiomycota</taxon>
        <taxon>Agaricomycotina</taxon>
        <taxon>Agaricomycetes</taxon>
        <taxon>Agaricomycetidae</taxon>
        <taxon>Atheliales</taxon>
        <taxon>Atheliaceae</taxon>
        <taxon>Athelia</taxon>
    </lineage>
</organism>
<evidence type="ECO:0000313" key="2">
    <source>
        <dbReference type="EMBL" id="KZP13874.1"/>
    </source>
</evidence>
<evidence type="ECO:0000313" key="3">
    <source>
        <dbReference type="Proteomes" id="UP000076532"/>
    </source>
</evidence>
<keyword evidence="3" id="KW-1185">Reference proteome</keyword>
<feature type="region of interest" description="Disordered" evidence="1">
    <location>
        <begin position="122"/>
        <end position="188"/>
    </location>
</feature>
<accession>A0A166CPK8</accession>
<dbReference type="AlphaFoldDB" id="A0A166CPK8"/>
<proteinExistence type="predicted"/>
<sequence length="200" mass="21977">MKMVDRWAQGGHTEWGSTLRDTRPKGKEIGSGVRSVGLGSDADLIREHLNTTNLSALYSLLLKAELRIRADPQVARMALRSRLEPRIIVRGGGGGGGIGKRRRRRIYLGRREARDPRREICSSLIPHKAPQSPTQARLDYSEQSHGRAQIVHLGEAEKTPARAEYGRDAGGKELGSQGDGERQGTSGYLKRVANSYLCPA</sequence>